<comment type="caution">
    <text evidence="2">The sequence shown here is derived from an EMBL/GenBank/DDBJ whole genome shotgun (WGS) entry which is preliminary data.</text>
</comment>
<dbReference type="EMBL" id="VTPC01062577">
    <property type="protein sequence ID" value="KAF2889784.1"/>
    <property type="molecule type" value="Genomic_DNA"/>
</dbReference>
<protein>
    <submittedName>
        <fullName evidence="2">Uncharacterized protein</fullName>
    </submittedName>
</protein>
<dbReference type="AlphaFoldDB" id="A0A8K0G895"/>
<evidence type="ECO:0000313" key="3">
    <source>
        <dbReference type="Proteomes" id="UP000801492"/>
    </source>
</evidence>
<organism evidence="2 3">
    <name type="scientific">Ignelater luminosus</name>
    <name type="common">Cucubano</name>
    <name type="synonym">Pyrophorus luminosus</name>
    <dbReference type="NCBI Taxonomy" id="2038154"/>
    <lineage>
        <taxon>Eukaryota</taxon>
        <taxon>Metazoa</taxon>
        <taxon>Ecdysozoa</taxon>
        <taxon>Arthropoda</taxon>
        <taxon>Hexapoda</taxon>
        <taxon>Insecta</taxon>
        <taxon>Pterygota</taxon>
        <taxon>Neoptera</taxon>
        <taxon>Endopterygota</taxon>
        <taxon>Coleoptera</taxon>
        <taxon>Polyphaga</taxon>
        <taxon>Elateriformia</taxon>
        <taxon>Elateroidea</taxon>
        <taxon>Elateridae</taxon>
        <taxon>Agrypninae</taxon>
        <taxon>Pyrophorini</taxon>
        <taxon>Ignelater</taxon>
    </lineage>
</organism>
<feature type="region of interest" description="Disordered" evidence="1">
    <location>
        <begin position="93"/>
        <end position="119"/>
    </location>
</feature>
<keyword evidence="3" id="KW-1185">Reference proteome</keyword>
<dbReference type="Proteomes" id="UP000801492">
    <property type="component" value="Unassembled WGS sequence"/>
</dbReference>
<evidence type="ECO:0000313" key="2">
    <source>
        <dbReference type="EMBL" id="KAF2889784.1"/>
    </source>
</evidence>
<sequence length="119" mass="14463">MTKKDEENIRRPERKILRAIVGPKKINEYEYKRRTNEEIEEYSDDIIKRIKVQIAKWYGHILRSEENNNTKIITNWEAEGKLRRGRPRSNWLKEVREDLARPRGKSKEQKKMVKDMPKN</sequence>
<reference evidence="2" key="1">
    <citation type="submission" date="2019-08" db="EMBL/GenBank/DDBJ databases">
        <title>The genome of the North American firefly Photinus pyralis.</title>
        <authorList>
            <consortium name="Photinus pyralis genome working group"/>
            <person name="Fallon T.R."/>
            <person name="Sander Lower S.E."/>
            <person name="Weng J.-K."/>
        </authorList>
    </citation>
    <scope>NUCLEOTIDE SEQUENCE</scope>
    <source>
        <strain evidence="2">TRF0915ILg1</strain>
        <tissue evidence="2">Whole body</tissue>
    </source>
</reference>
<accession>A0A8K0G895</accession>
<dbReference type="OrthoDB" id="6732572at2759"/>
<proteinExistence type="predicted"/>
<gene>
    <name evidence="2" type="ORF">ILUMI_16389</name>
</gene>
<name>A0A8K0G895_IGNLU</name>
<evidence type="ECO:0000256" key="1">
    <source>
        <dbReference type="SAM" id="MobiDB-lite"/>
    </source>
</evidence>